<feature type="transmembrane region" description="Helical" evidence="8">
    <location>
        <begin position="150"/>
        <end position="168"/>
    </location>
</feature>
<name>D1YVH7_METPS</name>
<dbReference type="InterPro" id="IPR035896">
    <property type="entry name" value="AN1-like_Znf"/>
</dbReference>
<dbReference type="InterPro" id="IPR035952">
    <property type="entry name" value="Rhomboid-like_sf"/>
</dbReference>
<evidence type="ECO:0000313" key="11">
    <source>
        <dbReference type="Proteomes" id="UP000001882"/>
    </source>
</evidence>
<evidence type="ECO:0000259" key="9">
    <source>
        <dbReference type="PROSITE" id="PS51039"/>
    </source>
</evidence>
<feature type="transmembrane region" description="Helical" evidence="8">
    <location>
        <begin position="198"/>
        <end position="216"/>
    </location>
</feature>
<feature type="transmembrane region" description="Helical" evidence="8">
    <location>
        <begin position="174"/>
        <end position="191"/>
    </location>
</feature>
<dbReference type="InterPro" id="IPR022764">
    <property type="entry name" value="Peptidase_S54_rhomboid_dom"/>
</dbReference>
<evidence type="ECO:0000256" key="1">
    <source>
        <dbReference type="ARBA" id="ARBA00004141"/>
    </source>
</evidence>
<feature type="transmembrane region" description="Helical" evidence="8">
    <location>
        <begin position="228"/>
        <end position="248"/>
    </location>
</feature>
<feature type="domain" description="AN1-type" evidence="9">
    <location>
        <begin position="1"/>
        <end position="46"/>
    </location>
</feature>
<dbReference type="eggNOG" id="arCOG01769">
    <property type="taxonomic scope" value="Archaea"/>
</dbReference>
<keyword evidence="7 8" id="KW-0472">Membrane</keyword>
<keyword evidence="6 8" id="KW-1133">Transmembrane helix</keyword>
<gene>
    <name evidence="10" type="ordered locus">MCP_0377</name>
</gene>
<dbReference type="GeneID" id="8680484"/>
<dbReference type="SUPFAM" id="SSF118310">
    <property type="entry name" value="AN1-like Zinc finger"/>
    <property type="match status" value="1"/>
</dbReference>
<sequence>MPENRCDVCSAFELLPFKCKYCGGTFCGAHRLPESHNCPGLRMLKQRPAADSRATVKRRSALRLPAAKLPYSGYYAYALIAITVIVYVLQVLFPGITDALILSSSNLLSHPWGILTSIFLHSSLMHLFFNMLALFFFGPLLERRIGSGRFLGLYFGTGIIAGLAQILAFPGSAVLGASGAIFGVLGTLTVLTPDLVVYLYFVPLKMVYVTILFAVLDLFPVLTGTSDGVAHIAHLAGLAIGLAAGFWYRQKSKIRSVRWQV</sequence>
<dbReference type="InterPro" id="IPR000058">
    <property type="entry name" value="Znf_AN1"/>
</dbReference>
<dbReference type="PROSITE" id="PS51039">
    <property type="entry name" value="ZF_AN1"/>
    <property type="match status" value="1"/>
</dbReference>
<dbReference type="GO" id="GO:0008270">
    <property type="term" value="F:zinc ion binding"/>
    <property type="evidence" value="ECO:0007669"/>
    <property type="project" value="UniProtKB-KW"/>
</dbReference>
<dbReference type="Gene3D" id="1.20.1540.10">
    <property type="entry name" value="Rhomboid-like"/>
    <property type="match status" value="1"/>
</dbReference>
<dbReference type="AlphaFoldDB" id="D1YVH7"/>
<evidence type="ECO:0000256" key="7">
    <source>
        <dbReference type="ARBA" id="ARBA00023136"/>
    </source>
</evidence>
<dbReference type="eggNOG" id="arCOG01768">
    <property type="taxonomic scope" value="Archaea"/>
</dbReference>
<dbReference type="KEGG" id="mpd:MCP_0377"/>
<dbReference type="RefSeq" id="WP_012899129.1">
    <property type="nucleotide sequence ID" value="NC_013665.1"/>
</dbReference>
<protein>
    <submittedName>
        <fullName evidence="10">Peptidase S54, rhomboid family protein</fullName>
    </submittedName>
</protein>
<keyword evidence="5" id="KW-0862">Zinc</keyword>
<dbReference type="GO" id="GO:0004252">
    <property type="term" value="F:serine-type endopeptidase activity"/>
    <property type="evidence" value="ECO:0007669"/>
    <property type="project" value="InterPro"/>
</dbReference>
<dbReference type="OrthoDB" id="26567at2157"/>
<dbReference type="SUPFAM" id="SSF144091">
    <property type="entry name" value="Rhomboid-like"/>
    <property type="match status" value="1"/>
</dbReference>
<keyword evidence="3" id="KW-0479">Metal-binding</keyword>
<evidence type="ECO:0000256" key="4">
    <source>
        <dbReference type="ARBA" id="ARBA00022771"/>
    </source>
</evidence>
<evidence type="ECO:0000256" key="5">
    <source>
        <dbReference type="ARBA" id="ARBA00022833"/>
    </source>
</evidence>
<dbReference type="Proteomes" id="UP000001882">
    <property type="component" value="Chromosome"/>
</dbReference>
<dbReference type="SMART" id="SM00154">
    <property type="entry name" value="ZnF_AN1"/>
    <property type="match status" value="1"/>
</dbReference>
<feature type="transmembrane region" description="Helical" evidence="8">
    <location>
        <begin position="113"/>
        <end position="138"/>
    </location>
</feature>
<dbReference type="Pfam" id="PF01694">
    <property type="entry name" value="Rhomboid"/>
    <property type="match status" value="1"/>
</dbReference>
<dbReference type="PANTHER" id="PTHR43731:SF26">
    <property type="entry name" value="RHOMBOID-LIKE PROTEIN 10, CHLOROPLASTIC"/>
    <property type="match status" value="1"/>
</dbReference>
<keyword evidence="11" id="KW-1185">Reference proteome</keyword>
<dbReference type="PANTHER" id="PTHR43731">
    <property type="entry name" value="RHOMBOID PROTEASE"/>
    <property type="match status" value="1"/>
</dbReference>
<evidence type="ECO:0000256" key="2">
    <source>
        <dbReference type="ARBA" id="ARBA00022692"/>
    </source>
</evidence>
<reference evidence="10 11" key="2">
    <citation type="journal article" date="2008" name="Int. J. Syst. Evol. Microbiol.">
        <title>Methanocella paludicola gen. nov., sp. nov., a methane-producing archaeon, the first isolate of the lineage 'Rice Cluster I', and proposal of the new archaeal order Methanocellales ord. nov.</title>
        <authorList>
            <person name="Sakai S."/>
            <person name="Imachi H."/>
            <person name="Hanada S."/>
            <person name="Ohashi A."/>
            <person name="Harada H."/>
            <person name="Kamagata Y."/>
        </authorList>
    </citation>
    <scope>NUCLEOTIDE SEQUENCE [LARGE SCALE GENOMIC DNA]</scope>
    <source>
        <strain evidence="11">DSM 17711 / JCM 13418 / NBRC 101707 / SANAE</strain>
    </source>
</reference>
<comment type="subcellular location">
    <subcellularLocation>
        <location evidence="1">Membrane</location>
        <topology evidence="1">Multi-pass membrane protein</topology>
    </subcellularLocation>
</comment>
<dbReference type="Gene3D" id="4.10.1110.10">
    <property type="entry name" value="AN1-like Zinc finger"/>
    <property type="match status" value="1"/>
</dbReference>
<keyword evidence="4" id="KW-0863">Zinc-finger</keyword>
<dbReference type="Pfam" id="PF01428">
    <property type="entry name" value="zf-AN1"/>
    <property type="match status" value="1"/>
</dbReference>
<dbReference type="InParanoid" id="D1YVH7"/>
<accession>D1YVH7</accession>
<keyword evidence="2 8" id="KW-0812">Transmembrane</keyword>
<feature type="transmembrane region" description="Helical" evidence="8">
    <location>
        <begin position="74"/>
        <end position="93"/>
    </location>
</feature>
<evidence type="ECO:0000256" key="3">
    <source>
        <dbReference type="ARBA" id="ARBA00022723"/>
    </source>
</evidence>
<evidence type="ECO:0000313" key="10">
    <source>
        <dbReference type="EMBL" id="BAI60449.1"/>
    </source>
</evidence>
<dbReference type="GO" id="GO:0016020">
    <property type="term" value="C:membrane"/>
    <property type="evidence" value="ECO:0007669"/>
    <property type="project" value="UniProtKB-SubCell"/>
</dbReference>
<dbReference type="EMBL" id="AP011532">
    <property type="protein sequence ID" value="BAI60449.1"/>
    <property type="molecule type" value="Genomic_DNA"/>
</dbReference>
<evidence type="ECO:0000256" key="8">
    <source>
        <dbReference type="SAM" id="Phobius"/>
    </source>
</evidence>
<reference evidence="11" key="3">
    <citation type="journal article" date="2011" name="PLoS ONE">
        <title>Genome sequence of a mesophilic hydrogenotrophic methanogen Methanocella paludicola, the first cultivated representative of the order Methanocellales.</title>
        <authorList>
            <person name="Sakai S."/>
            <person name="Takaki Y."/>
            <person name="Shimamura S."/>
            <person name="Sekine M."/>
            <person name="Tajima T."/>
            <person name="Kosugi H."/>
            <person name="Ichikawa N."/>
            <person name="Tasumi E."/>
            <person name="Hiraki A.T."/>
            <person name="Shimizu A."/>
            <person name="Kato Y."/>
            <person name="Nishiko R."/>
            <person name="Mori K."/>
            <person name="Fujita N."/>
            <person name="Imachi H."/>
            <person name="Takai K."/>
        </authorList>
    </citation>
    <scope>NUCLEOTIDE SEQUENCE [LARGE SCALE GENOMIC DNA]</scope>
    <source>
        <strain evidence="11">DSM 17711 / JCM 13418 / NBRC 101707 / SANAE</strain>
    </source>
</reference>
<reference evidence="10 11" key="1">
    <citation type="journal article" date="2007" name="Appl. Environ. Microbiol.">
        <title>Isolation of key methanogens for global methane emission from rice paddy fields: a novel isolate affiliated with the clone cluster rice cluster I.</title>
        <authorList>
            <person name="Sakai S."/>
            <person name="Imachi H."/>
            <person name="Sekiguchi Y."/>
            <person name="Ohashi A."/>
            <person name="Harada H."/>
            <person name="Kamagata Y."/>
        </authorList>
    </citation>
    <scope>NUCLEOTIDE SEQUENCE [LARGE SCALE GENOMIC DNA]</scope>
    <source>
        <strain evidence="11">DSM 17711 / JCM 13418 / NBRC 101707 / SANAE</strain>
    </source>
</reference>
<dbReference type="InterPro" id="IPR050925">
    <property type="entry name" value="Rhomboid_protease_S54"/>
</dbReference>
<proteinExistence type="predicted"/>
<dbReference type="STRING" id="304371.MCP_0377"/>
<evidence type="ECO:0000256" key="6">
    <source>
        <dbReference type="ARBA" id="ARBA00022989"/>
    </source>
</evidence>
<organism evidence="10 11">
    <name type="scientific">Methanocella paludicola (strain DSM 17711 / JCM 13418 / NBRC 101707 / SANAE)</name>
    <dbReference type="NCBI Taxonomy" id="304371"/>
    <lineage>
        <taxon>Archaea</taxon>
        <taxon>Methanobacteriati</taxon>
        <taxon>Methanobacteriota</taxon>
        <taxon>Stenosarchaea group</taxon>
        <taxon>Methanomicrobia</taxon>
        <taxon>Methanocellales</taxon>
        <taxon>Methanocellaceae</taxon>
        <taxon>Methanocella</taxon>
    </lineage>
</organism>